<evidence type="ECO:0000256" key="1">
    <source>
        <dbReference type="SAM" id="MobiDB-lite"/>
    </source>
</evidence>
<reference evidence="2 3" key="1">
    <citation type="journal article" date="2017" name="Gigascience">
        <title>Draft genome of the honey bee ectoparasitic mite, Tropilaelaps mercedesae, is shaped by the parasitic life history.</title>
        <authorList>
            <person name="Dong X."/>
            <person name="Armstrong S.D."/>
            <person name="Xia D."/>
            <person name="Makepeace B.L."/>
            <person name="Darby A.C."/>
            <person name="Kadowaki T."/>
        </authorList>
    </citation>
    <scope>NUCLEOTIDE SEQUENCE [LARGE SCALE GENOMIC DNA]</scope>
    <source>
        <strain evidence="2">Wuxi-XJTLU</strain>
    </source>
</reference>
<dbReference type="Proteomes" id="UP000192247">
    <property type="component" value="Unassembled WGS sequence"/>
</dbReference>
<protein>
    <submittedName>
        <fullName evidence="2">Suppressor of hairless protein-like</fullName>
    </submittedName>
</protein>
<feature type="region of interest" description="Disordered" evidence="1">
    <location>
        <begin position="77"/>
        <end position="111"/>
    </location>
</feature>
<name>A0A1V9X360_9ACAR</name>
<comment type="caution">
    <text evidence="2">The sequence shown here is derived from an EMBL/GenBank/DDBJ whole genome shotgun (WGS) entry which is preliminary data.</text>
</comment>
<dbReference type="AlphaFoldDB" id="A0A1V9X360"/>
<feature type="compositionally biased region" description="Polar residues" evidence="1">
    <location>
        <begin position="84"/>
        <end position="96"/>
    </location>
</feature>
<organism evidence="2 3">
    <name type="scientific">Tropilaelaps mercedesae</name>
    <dbReference type="NCBI Taxonomy" id="418985"/>
    <lineage>
        <taxon>Eukaryota</taxon>
        <taxon>Metazoa</taxon>
        <taxon>Ecdysozoa</taxon>
        <taxon>Arthropoda</taxon>
        <taxon>Chelicerata</taxon>
        <taxon>Arachnida</taxon>
        <taxon>Acari</taxon>
        <taxon>Parasitiformes</taxon>
        <taxon>Mesostigmata</taxon>
        <taxon>Gamasina</taxon>
        <taxon>Dermanyssoidea</taxon>
        <taxon>Laelapidae</taxon>
        <taxon>Tropilaelaps</taxon>
    </lineage>
</organism>
<dbReference type="InParanoid" id="A0A1V9X360"/>
<dbReference type="STRING" id="418985.A0A1V9X360"/>
<keyword evidence="3" id="KW-1185">Reference proteome</keyword>
<accession>A0A1V9X360</accession>
<dbReference type="EMBL" id="MNPL01027184">
    <property type="protein sequence ID" value="OQR67836.1"/>
    <property type="molecule type" value="Genomic_DNA"/>
</dbReference>
<proteinExistence type="predicted"/>
<evidence type="ECO:0000313" key="2">
    <source>
        <dbReference type="EMBL" id="OQR67836.1"/>
    </source>
</evidence>
<feature type="region of interest" description="Disordered" evidence="1">
    <location>
        <begin position="37"/>
        <end position="59"/>
    </location>
</feature>
<evidence type="ECO:0000313" key="3">
    <source>
        <dbReference type="Proteomes" id="UP000192247"/>
    </source>
</evidence>
<gene>
    <name evidence="2" type="ORF">BIW11_04685</name>
</gene>
<sequence>MSAISASGIIYSTGLTFTYTPEPGPRQHYPCVEDILRPQGNPHSPHPDEVQQQLSAQQTAASNHYMHLHRKCLPKFASAEKRNSSALPWNPSTQKWSEGKTASPLEGHSTR</sequence>